<proteinExistence type="predicted"/>
<comment type="caution">
    <text evidence="1">The sequence shown here is derived from an EMBL/GenBank/DDBJ whole genome shotgun (WGS) entry which is preliminary data.</text>
</comment>
<organism evidence="1 2">
    <name type="scientific">Chryseobacterium lathyri</name>
    <dbReference type="NCBI Taxonomy" id="395933"/>
    <lineage>
        <taxon>Bacteria</taxon>
        <taxon>Pseudomonadati</taxon>
        <taxon>Bacteroidota</taxon>
        <taxon>Flavobacteriia</taxon>
        <taxon>Flavobacteriales</taxon>
        <taxon>Weeksellaceae</taxon>
        <taxon>Chryseobacterium group</taxon>
        <taxon>Chryseobacterium</taxon>
    </lineage>
</organism>
<sequence length="60" mass="6914">MELLFILKTDNIDRFLIRALQNGGKVLYPKKINEKYGFAVAEFEDSEGNRIALHETIQSD</sequence>
<name>A0ABT9SL22_9FLAO</name>
<keyword evidence="2" id="KW-1185">Reference proteome</keyword>
<gene>
    <name evidence="1" type="ORF">J2T04_002005</name>
</gene>
<dbReference type="Proteomes" id="UP001235513">
    <property type="component" value="Unassembled WGS sequence"/>
</dbReference>
<protein>
    <submittedName>
        <fullName evidence="1">Enzyme related to lactoylglutathione lyase</fullName>
    </submittedName>
</protein>
<dbReference type="SUPFAM" id="SSF54593">
    <property type="entry name" value="Glyoxalase/Bleomycin resistance protein/Dihydroxybiphenyl dioxygenase"/>
    <property type="match status" value="1"/>
</dbReference>
<evidence type="ECO:0000313" key="1">
    <source>
        <dbReference type="EMBL" id="MDP9960121.1"/>
    </source>
</evidence>
<keyword evidence="1" id="KW-0456">Lyase</keyword>
<dbReference type="GO" id="GO:0016829">
    <property type="term" value="F:lyase activity"/>
    <property type="evidence" value="ECO:0007669"/>
    <property type="project" value="UniProtKB-KW"/>
</dbReference>
<dbReference type="Gene3D" id="3.10.180.10">
    <property type="entry name" value="2,3-Dihydroxybiphenyl 1,2-Dioxygenase, domain 1"/>
    <property type="match status" value="1"/>
</dbReference>
<dbReference type="InterPro" id="IPR029068">
    <property type="entry name" value="Glyas_Bleomycin-R_OHBP_Dase"/>
</dbReference>
<accession>A0ABT9SL22</accession>
<evidence type="ECO:0000313" key="2">
    <source>
        <dbReference type="Proteomes" id="UP001235513"/>
    </source>
</evidence>
<dbReference type="RefSeq" id="WP_306843264.1">
    <property type="nucleotide sequence ID" value="NZ_JAUSRL010000003.1"/>
</dbReference>
<dbReference type="EMBL" id="JAUSRL010000003">
    <property type="protein sequence ID" value="MDP9960121.1"/>
    <property type="molecule type" value="Genomic_DNA"/>
</dbReference>
<reference evidence="1 2" key="1">
    <citation type="submission" date="2023-07" db="EMBL/GenBank/DDBJ databases">
        <title>Sorghum-associated microbial communities from plants grown in Nebraska, USA.</title>
        <authorList>
            <person name="Schachtman D."/>
        </authorList>
    </citation>
    <scope>NUCLEOTIDE SEQUENCE [LARGE SCALE GENOMIC DNA]</scope>
    <source>
        <strain evidence="1 2">CC351</strain>
    </source>
</reference>